<accession>A0A1X0NZZ5</accession>
<dbReference type="SUPFAM" id="SSF50129">
    <property type="entry name" value="GroES-like"/>
    <property type="match status" value="1"/>
</dbReference>
<evidence type="ECO:0000256" key="1">
    <source>
        <dbReference type="ARBA" id="ARBA00022857"/>
    </source>
</evidence>
<dbReference type="GeneID" id="39984240"/>
<evidence type="ECO:0000259" key="3">
    <source>
        <dbReference type="SMART" id="SM00829"/>
    </source>
</evidence>
<evidence type="ECO:0000256" key="2">
    <source>
        <dbReference type="ARBA" id="ARBA00023002"/>
    </source>
</evidence>
<dbReference type="Proteomes" id="UP000192257">
    <property type="component" value="Unassembled WGS sequence"/>
</dbReference>
<dbReference type="Gene3D" id="3.40.50.720">
    <property type="entry name" value="NAD(P)-binding Rossmann-like Domain"/>
    <property type="match status" value="1"/>
</dbReference>
<dbReference type="InterPro" id="IPR036291">
    <property type="entry name" value="NAD(P)-bd_dom_sf"/>
</dbReference>
<dbReference type="InterPro" id="IPR013154">
    <property type="entry name" value="ADH-like_N"/>
</dbReference>
<dbReference type="PANTHER" id="PTHR48106:SF18">
    <property type="entry name" value="QUINONE OXIDOREDUCTASE PIG3"/>
    <property type="match status" value="1"/>
</dbReference>
<evidence type="ECO:0000313" key="4">
    <source>
        <dbReference type="EMBL" id="ORC90171.1"/>
    </source>
</evidence>
<protein>
    <submittedName>
        <fullName evidence="4">Putative oxidoreductase</fullName>
    </submittedName>
</protein>
<dbReference type="VEuPathDB" id="TriTrypDB:TM35_000092210"/>
<keyword evidence="1" id="KW-0521">NADP</keyword>
<dbReference type="InterPro" id="IPR011032">
    <property type="entry name" value="GroES-like_sf"/>
</dbReference>
<name>A0A1X0NZZ5_9TRYP</name>
<dbReference type="Gene3D" id="3.90.180.10">
    <property type="entry name" value="Medium-chain alcohol dehydrogenases, catalytic domain"/>
    <property type="match status" value="1"/>
</dbReference>
<dbReference type="GO" id="GO:0070402">
    <property type="term" value="F:NADPH binding"/>
    <property type="evidence" value="ECO:0007669"/>
    <property type="project" value="TreeGrafter"/>
</dbReference>
<proteinExistence type="predicted"/>
<dbReference type="PANTHER" id="PTHR48106">
    <property type="entry name" value="QUINONE OXIDOREDUCTASE PIG3-RELATED"/>
    <property type="match status" value="1"/>
</dbReference>
<dbReference type="InterPro" id="IPR014189">
    <property type="entry name" value="Quinone_OxRdtase_PIG3"/>
</dbReference>
<keyword evidence="2" id="KW-0560">Oxidoreductase</keyword>
<dbReference type="OrthoDB" id="3509362at2759"/>
<reference evidence="4 5" key="1">
    <citation type="submission" date="2017-03" db="EMBL/GenBank/DDBJ databases">
        <title>An alternative strategy for trypanosome survival in the mammalian bloodstream revealed through genome and transcriptome analysis of the ubiquitous bovine parasite Trypanosoma (Megatrypanum) theileri.</title>
        <authorList>
            <person name="Kelly S."/>
            <person name="Ivens A."/>
            <person name="Mott A."/>
            <person name="O'Neill E."/>
            <person name="Emms D."/>
            <person name="Macleod O."/>
            <person name="Voorheis P."/>
            <person name="Matthews J."/>
            <person name="Matthews K."/>
            <person name="Carrington M."/>
        </authorList>
    </citation>
    <scope>NUCLEOTIDE SEQUENCE [LARGE SCALE GENOMIC DNA]</scope>
    <source>
        <strain evidence="4">Edinburgh</strain>
    </source>
</reference>
<feature type="domain" description="Enoyl reductase (ER)" evidence="3">
    <location>
        <begin position="13"/>
        <end position="331"/>
    </location>
</feature>
<dbReference type="CDD" id="cd05276">
    <property type="entry name" value="p53_inducible_oxidoreductase"/>
    <property type="match status" value="1"/>
</dbReference>
<comment type="caution">
    <text evidence="4">The sequence shown here is derived from an EMBL/GenBank/DDBJ whole genome shotgun (WGS) entry which is preliminary data.</text>
</comment>
<keyword evidence="5" id="KW-1185">Reference proteome</keyword>
<dbReference type="RefSeq" id="XP_028884237.1">
    <property type="nucleotide sequence ID" value="XM_029024460.1"/>
</dbReference>
<dbReference type="STRING" id="67003.A0A1X0NZZ5"/>
<dbReference type="NCBIfam" id="TIGR02824">
    <property type="entry name" value="quinone_pig3"/>
    <property type="match status" value="1"/>
</dbReference>
<dbReference type="SUPFAM" id="SSF51735">
    <property type="entry name" value="NAD(P)-binding Rossmann-fold domains"/>
    <property type="match status" value="1"/>
</dbReference>
<dbReference type="Pfam" id="PF08240">
    <property type="entry name" value="ADH_N"/>
    <property type="match status" value="1"/>
</dbReference>
<sequence>MKTIRAVTLKAFGGADMLQISRIPEVTLSRPNEVLIRVMAAGVNRGDISQRRGHYPPPKGSTEILGLEASGVVLQVGSDVKAFKEGDRVMALLTGGGYAEMVAAHEGSVMKIPEGYTFVEAAAIPEAFATAWQTLKFLGDVQKDQKVLIHAGASGVGSVAMQIVEKYFKATAIATCSPEKMEFCKRFASVVIDRTPDEAGYCFSSKLRNLVGDECINLVIDPVVGGRYLEEDGEVLAQDGRVVLLAYMGGTKVSLNIIPFFRKRATVLFTKLRDRTDEYKADLIGSLEKELLPYIRDRAIVPVVQRSFPLEEVAEAHSFIESNKSTGKVVLTVSGPDK</sequence>
<dbReference type="SMART" id="SM00829">
    <property type="entry name" value="PKS_ER"/>
    <property type="match status" value="1"/>
</dbReference>
<organism evidence="4 5">
    <name type="scientific">Trypanosoma theileri</name>
    <dbReference type="NCBI Taxonomy" id="67003"/>
    <lineage>
        <taxon>Eukaryota</taxon>
        <taxon>Discoba</taxon>
        <taxon>Euglenozoa</taxon>
        <taxon>Kinetoplastea</taxon>
        <taxon>Metakinetoplastina</taxon>
        <taxon>Trypanosomatida</taxon>
        <taxon>Trypanosomatidae</taxon>
        <taxon>Trypanosoma</taxon>
    </lineage>
</organism>
<dbReference type="InterPro" id="IPR020843">
    <property type="entry name" value="ER"/>
</dbReference>
<dbReference type="GO" id="GO:0016651">
    <property type="term" value="F:oxidoreductase activity, acting on NAD(P)H"/>
    <property type="evidence" value="ECO:0007669"/>
    <property type="project" value="TreeGrafter"/>
</dbReference>
<evidence type="ECO:0000313" key="5">
    <source>
        <dbReference type="Proteomes" id="UP000192257"/>
    </source>
</evidence>
<dbReference type="EMBL" id="NBCO01000009">
    <property type="protein sequence ID" value="ORC90171.1"/>
    <property type="molecule type" value="Genomic_DNA"/>
</dbReference>
<dbReference type="AlphaFoldDB" id="A0A1X0NZZ5"/>
<dbReference type="Pfam" id="PF13602">
    <property type="entry name" value="ADH_zinc_N_2"/>
    <property type="match status" value="1"/>
</dbReference>
<gene>
    <name evidence="4" type="ORF">TM35_000092210</name>
</gene>